<dbReference type="AlphaFoldDB" id="A0A419R4F8"/>
<feature type="signal peptide" evidence="2">
    <location>
        <begin position="1"/>
        <end position="23"/>
    </location>
</feature>
<comment type="caution">
    <text evidence="3">The sequence shown here is derived from an EMBL/GenBank/DDBJ whole genome shotgun (WGS) entry which is preliminary data.</text>
</comment>
<sequence>MKYTRYIAAGMAAASLAAAPALAEPAARASAPAKNTNGMESGGIIAIVGVIAVVALGVIAATNGDDTPVSP</sequence>
<keyword evidence="4" id="KW-1185">Reference proteome</keyword>
<evidence type="ECO:0000256" key="2">
    <source>
        <dbReference type="SAM" id="SignalP"/>
    </source>
</evidence>
<keyword evidence="1" id="KW-0472">Membrane</keyword>
<accession>A0A419R4F8</accession>
<reference evidence="3 4" key="1">
    <citation type="submission" date="2018-09" db="EMBL/GenBank/DDBJ databases">
        <title>Altererythrobacter sp.Ery1 and Ery12, the genome sequencing of novel strains in genus Alterythrobacter.</title>
        <authorList>
            <person name="Cheng H."/>
            <person name="Wu Y.-H."/>
            <person name="Fang C."/>
            <person name="Xu X.-W."/>
        </authorList>
    </citation>
    <scope>NUCLEOTIDE SEQUENCE [LARGE SCALE GENOMIC DNA]</scope>
    <source>
        <strain evidence="3 4">Ery12</strain>
    </source>
</reference>
<keyword evidence="1" id="KW-1133">Transmembrane helix</keyword>
<dbReference type="Proteomes" id="UP000284322">
    <property type="component" value="Unassembled WGS sequence"/>
</dbReference>
<protein>
    <recommendedName>
        <fullName evidence="5">Ferrochelatase</fullName>
    </recommendedName>
</protein>
<dbReference type="RefSeq" id="WP_120106963.1">
    <property type="nucleotide sequence ID" value="NZ_RAHJ01000011.1"/>
</dbReference>
<dbReference type="EMBL" id="RAHJ01000011">
    <property type="protein sequence ID" value="RJX69841.1"/>
    <property type="molecule type" value="Genomic_DNA"/>
</dbReference>
<feature type="chain" id="PRO_5019038491" description="Ferrochelatase" evidence="2">
    <location>
        <begin position="24"/>
        <end position="71"/>
    </location>
</feature>
<evidence type="ECO:0000313" key="4">
    <source>
        <dbReference type="Proteomes" id="UP000284322"/>
    </source>
</evidence>
<proteinExistence type="predicted"/>
<feature type="transmembrane region" description="Helical" evidence="1">
    <location>
        <begin position="42"/>
        <end position="61"/>
    </location>
</feature>
<keyword evidence="1" id="KW-0812">Transmembrane</keyword>
<organism evidence="3 4">
    <name type="scientific">Tsuneonella suprasediminis</name>
    <dbReference type="NCBI Taxonomy" id="2306996"/>
    <lineage>
        <taxon>Bacteria</taxon>
        <taxon>Pseudomonadati</taxon>
        <taxon>Pseudomonadota</taxon>
        <taxon>Alphaproteobacteria</taxon>
        <taxon>Sphingomonadales</taxon>
        <taxon>Erythrobacteraceae</taxon>
        <taxon>Tsuneonella</taxon>
    </lineage>
</organism>
<evidence type="ECO:0008006" key="5">
    <source>
        <dbReference type="Google" id="ProtNLM"/>
    </source>
</evidence>
<evidence type="ECO:0000256" key="1">
    <source>
        <dbReference type="SAM" id="Phobius"/>
    </source>
</evidence>
<gene>
    <name evidence="3" type="ORF">D6858_02740</name>
</gene>
<evidence type="ECO:0000313" key="3">
    <source>
        <dbReference type="EMBL" id="RJX69841.1"/>
    </source>
</evidence>
<name>A0A419R4F8_9SPHN</name>
<keyword evidence="2" id="KW-0732">Signal</keyword>